<dbReference type="GO" id="GO:0006433">
    <property type="term" value="P:prolyl-tRNA aminoacylation"/>
    <property type="evidence" value="ECO:0007669"/>
    <property type="project" value="InterPro"/>
</dbReference>
<evidence type="ECO:0000256" key="2">
    <source>
        <dbReference type="ARBA" id="ARBA00022598"/>
    </source>
</evidence>
<reference evidence="11" key="1">
    <citation type="submission" date="2022-03" db="EMBL/GenBank/DDBJ databases">
        <authorList>
            <person name="Martin C."/>
        </authorList>
    </citation>
    <scope>NUCLEOTIDE SEQUENCE</scope>
</reference>
<dbReference type="Pfam" id="PF00587">
    <property type="entry name" value="tRNA-synt_2b"/>
    <property type="match status" value="1"/>
</dbReference>
<sequence length="457" mass="51944">MIMNSSGLRLLTRHSQDLKILFQQCQRENHRICASKMFMGLEKLPPDSKISSTSHRLLLYNNLIYQSHPGAFHYLPPLQKAFEKLVSIIDDQMQAIGGQKVSLSSITPAKLWKASDRWESSRSELFVLKDRHNVEYCLGPTHEEAITKLVGQLNQSPKMLPIKLYQITKKFRDERRPANGLLRGREFEMKDLYTFDRNIKAAEETYRSVCQAYHNIFNILGLKYIKVAADTGNIGGSMSHEFHIPAPVGQDTLHVCPSCNLGINSELKGNWDEMKCEECDTTPETKSGIEIGHAFLLGTKYSSVFKAIYKNRYDTPELTQMGCYGIGVSRLLAAAVEVLAVEDDIRWPLAIAPYIVSIIPHKSQGVEGEEAYDHLQTLPGLRNQVVLDDRFERHSIPKMIFFAKRIGIPYIVVFQKQGTTYEFIDVGLDKVEIFTDKTSLYDRLTNIGQTVQKLKPL</sequence>
<accession>A0A8S4N2M9</accession>
<dbReference type="EMBL" id="CAIIXF020000001">
    <property type="protein sequence ID" value="CAH1775093.1"/>
    <property type="molecule type" value="Genomic_DNA"/>
</dbReference>
<evidence type="ECO:0000313" key="12">
    <source>
        <dbReference type="Proteomes" id="UP000749559"/>
    </source>
</evidence>
<dbReference type="InterPro" id="IPR045864">
    <property type="entry name" value="aa-tRNA-synth_II/BPL/LPL"/>
</dbReference>
<evidence type="ECO:0000256" key="8">
    <source>
        <dbReference type="ARBA" id="ARBA00047671"/>
    </source>
</evidence>
<dbReference type="Proteomes" id="UP000749559">
    <property type="component" value="Unassembled WGS sequence"/>
</dbReference>
<dbReference type="EC" id="6.1.1.15" evidence="1"/>
<dbReference type="GO" id="GO:0005524">
    <property type="term" value="F:ATP binding"/>
    <property type="evidence" value="ECO:0007669"/>
    <property type="project" value="UniProtKB-KW"/>
</dbReference>
<dbReference type="Gene3D" id="3.30.930.10">
    <property type="entry name" value="Bira Bifunctional Protein, Domain 2"/>
    <property type="match status" value="1"/>
</dbReference>
<dbReference type="InterPro" id="IPR033730">
    <property type="entry name" value="ProRS_core_prok"/>
</dbReference>
<dbReference type="InterPro" id="IPR002316">
    <property type="entry name" value="Pro-tRNA-ligase_IIa"/>
</dbReference>
<evidence type="ECO:0000256" key="7">
    <source>
        <dbReference type="ARBA" id="ARBA00029731"/>
    </source>
</evidence>
<dbReference type="SUPFAM" id="SSF55681">
    <property type="entry name" value="Class II aaRS and biotin synthetases"/>
    <property type="match status" value="1"/>
</dbReference>
<feature type="domain" description="Aminoacyl-transfer RNA synthetases class-II family profile" evidence="10">
    <location>
        <begin position="83"/>
        <end position="348"/>
    </location>
</feature>
<dbReference type="CDD" id="cd00779">
    <property type="entry name" value="ProRS_core_prok"/>
    <property type="match status" value="1"/>
</dbReference>
<dbReference type="PANTHER" id="PTHR42753:SF10">
    <property type="entry name" value="PROLINE--TRNA LIGASE, MITOCHONDRIAL-RELATED"/>
    <property type="match status" value="1"/>
</dbReference>
<evidence type="ECO:0000256" key="5">
    <source>
        <dbReference type="ARBA" id="ARBA00022917"/>
    </source>
</evidence>
<keyword evidence="6" id="KW-0030">Aminoacyl-tRNA synthetase</keyword>
<dbReference type="InterPro" id="IPR006195">
    <property type="entry name" value="aa-tRNA-synth_II"/>
</dbReference>
<keyword evidence="3" id="KW-0547">Nucleotide-binding</keyword>
<dbReference type="FunFam" id="3.30.930.10:FF:000042">
    <property type="entry name" value="probable proline--tRNA ligase, mitochondrial"/>
    <property type="match status" value="1"/>
</dbReference>
<evidence type="ECO:0000256" key="3">
    <source>
        <dbReference type="ARBA" id="ARBA00022741"/>
    </source>
</evidence>
<comment type="catalytic activity">
    <reaction evidence="8">
        <text>tRNA(Pro) + L-proline + ATP = L-prolyl-tRNA(Pro) + AMP + diphosphate</text>
        <dbReference type="Rhea" id="RHEA:14305"/>
        <dbReference type="Rhea" id="RHEA-COMP:9700"/>
        <dbReference type="Rhea" id="RHEA-COMP:9702"/>
        <dbReference type="ChEBI" id="CHEBI:30616"/>
        <dbReference type="ChEBI" id="CHEBI:33019"/>
        <dbReference type="ChEBI" id="CHEBI:60039"/>
        <dbReference type="ChEBI" id="CHEBI:78442"/>
        <dbReference type="ChEBI" id="CHEBI:78532"/>
        <dbReference type="ChEBI" id="CHEBI:456215"/>
        <dbReference type="EC" id="6.1.1.15"/>
    </reaction>
</comment>
<keyword evidence="12" id="KW-1185">Reference proteome</keyword>
<dbReference type="InterPro" id="IPR002314">
    <property type="entry name" value="aa-tRNA-synt_IIb"/>
</dbReference>
<dbReference type="Gene3D" id="3.40.50.800">
    <property type="entry name" value="Anticodon-binding domain"/>
    <property type="match status" value="1"/>
</dbReference>
<evidence type="ECO:0000256" key="4">
    <source>
        <dbReference type="ARBA" id="ARBA00022840"/>
    </source>
</evidence>
<keyword evidence="2" id="KW-0436">Ligase</keyword>
<keyword evidence="4" id="KW-0067">ATP-binding</keyword>
<dbReference type="PROSITE" id="PS50862">
    <property type="entry name" value="AA_TRNA_LIGASE_II"/>
    <property type="match status" value="1"/>
</dbReference>
<dbReference type="GO" id="GO:0005739">
    <property type="term" value="C:mitochondrion"/>
    <property type="evidence" value="ECO:0007669"/>
    <property type="project" value="TreeGrafter"/>
</dbReference>
<dbReference type="InterPro" id="IPR050062">
    <property type="entry name" value="Pro-tRNA_synthetase"/>
</dbReference>
<evidence type="ECO:0000256" key="6">
    <source>
        <dbReference type="ARBA" id="ARBA00023146"/>
    </source>
</evidence>
<dbReference type="PRINTS" id="PR01046">
    <property type="entry name" value="TRNASYNTHPRO"/>
</dbReference>
<proteinExistence type="predicted"/>
<dbReference type="OrthoDB" id="10267474at2759"/>
<evidence type="ECO:0000256" key="1">
    <source>
        <dbReference type="ARBA" id="ARBA00012831"/>
    </source>
</evidence>
<name>A0A8S4N2M9_OWEFU</name>
<dbReference type="InterPro" id="IPR036621">
    <property type="entry name" value="Anticodon-bd_dom_sf"/>
</dbReference>
<dbReference type="SUPFAM" id="SSF52954">
    <property type="entry name" value="Class II aaRS ABD-related"/>
    <property type="match status" value="1"/>
</dbReference>
<evidence type="ECO:0000313" key="11">
    <source>
        <dbReference type="EMBL" id="CAH1775093.1"/>
    </source>
</evidence>
<dbReference type="AlphaFoldDB" id="A0A8S4N2M9"/>
<comment type="caution">
    <text evidence="11">The sequence shown here is derived from an EMBL/GenBank/DDBJ whole genome shotgun (WGS) entry which is preliminary data.</text>
</comment>
<keyword evidence="5" id="KW-0648">Protein biosynthesis</keyword>
<protein>
    <recommendedName>
        <fullName evidence="9">Probable proline--tRNA ligase, mitochondrial</fullName>
        <ecNumber evidence="1">6.1.1.15</ecNumber>
    </recommendedName>
    <alternativeName>
        <fullName evidence="7">Prolyl-tRNA synthetase</fullName>
    </alternativeName>
</protein>
<dbReference type="PANTHER" id="PTHR42753">
    <property type="entry name" value="MITOCHONDRIAL RIBOSOME PROTEIN L39/PROLYL-TRNA LIGASE FAMILY MEMBER"/>
    <property type="match status" value="1"/>
</dbReference>
<gene>
    <name evidence="11" type="ORF">OFUS_LOCUS2445</name>
</gene>
<dbReference type="GO" id="GO:0004827">
    <property type="term" value="F:proline-tRNA ligase activity"/>
    <property type="evidence" value="ECO:0007669"/>
    <property type="project" value="UniProtKB-EC"/>
</dbReference>
<evidence type="ECO:0000256" key="9">
    <source>
        <dbReference type="ARBA" id="ARBA00071545"/>
    </source>
</evidence>
<organism evidence="11 12">
    <name type="scientific">Owenia fusiformis</name>
    <name type="common">Polychaete worm</name>
    <dbReference type="NCBI Taxonomy" id="6347"/>
    <lineage>
        <taxon>Eukaryota</taxon>
        <taxon>Metazoa</taxon>
        <taxon>Spiralia</taxon>
        <taxon>Lophotrochozoa</taxon>
        <taxon>Annelida</taxon>
        <taxon>Polychaeta</taxon>
        <taxon>Sedentaria</taxon>
        <taxon>Canalipalpata</taxon>
        <taxon>Sabellida</taxon>
        <taxon>Oweniida</taxon>
        <taxon>Oweniidae</taxon>
        <taxon>Owenia</taxon>
    </lineage>
</organism>
<evidence type="ECO:0000259" key="10">
    <source>
        <dbReference type="PROSITE" id="PS50862"/>
    </source>
</evidence>